<proteinExistence type="predicted"/>
<evidence type="ECO:0000313" key="2">
    <source>
        <dbReference type="EMBL" id="KAH6606354.1"/>
    </source>
</evidence>
<sequence>MDRERLDEVNGLRIRDASLACLQVAHVAEDKDVAVALGLQGLGLLDKPVAVQEMRGHKRAVGGAAGGGDVRLRGERLGRAARAGQGQHRVAVGRALHGGDCGVGNQLDVELLQLRPGLPADAFEDGRREGQPVAVDEVHLLSALLGVLEAQLAGGLGAGLATADDDDGLGAADLVAELAHTLLGLFGRTQALPRHVVLGRSAGGNDEGMVVDGAAGARAERNGDGVAGGIHGAGGAEDKLELIGGIFLEKGPEIDHGLVVGQLAGHDDSGHGNGPVKVGVWGNDDHVVFLVLENHVAHGLADKRRGSHANAQDNNRLHAPIP</sequence>
<evidence type="ECO:0000256" key="1">
    <source>
        <dbReference type="SAM" id="MobiDB-lite"/>
    </source>
</evidence>
<evidence type="ECO:0000313" key="3">
    <source>
        <dbReference type="Proteomes" id="UP000827724"/>
    </source>
</evidence>
<protein>
    <submittedName>
        <fullName evidence="2">Uncharacterized protein</fullName>
    </submittedName>
</protein>
<gene>
    <name evidence="2" type="ORF">Trco_005507</name>
</gene>
<dbReference type="Proteomes" id="UP000827724">
    <property type="component" value="Unassembled WGS sequence"/>
</dbReference>
<organism evidence="2 3">
    <name type="scientific">Trichoderma cornu-damae</name>
    <dbReference type="NCBI Taxonomy" id="654480"/>
    <lineage>
        <taxon>Eukaryota</taxon>
        <taxon>Fungi</taxon>
        <taxon>Dikarya</taxon>
        <taxon>Ascomycota</taxon>
        <taxon>Pezizomycotina</taxon>
        <taxon>Sordariomycetes</taxon>
        <taxon>Hypocreomycetidae</taxon>
        <taxon>Hypocreales</taxon>
        <taxon>Hypocreaceae</taxon>
        <taxon>Trichoderma</taxon>
    </lineage>
</organism>
<keyword evidence="3" id="KW-1185">Reference proteome</keyword>
<feature type="region of interest" description="Disordered" evidence="1">
    <location>
        <begin position="302"/>
        <end position="322"/>
    </location>
</feature>
<accession>A0A9P8TWJ2</accession>
<comment type="caution">
    <text evidence="2">The sequence shown here is derived from an EMBL/GenBank/DDBJ whole genome shotgun (WGS) entry which is preliminary data.</text>
</comment>
<reference evidence="2" key="1">
    <citation type="submission" date="2021-08" db="EMBL/GenBank/DDBJ databases">
        <title>Chromosome-Level Trichoderma cornu-damae using Hi-C Data.</title>
        <authorList>
            <person name="Kim C.S."/>
        </authorList>
    </citation>
    <scope>NUCLEOTIDE SEQUENCE</scope>
    <source>
        <strain evidence="2">KA19-0412C</strain>
    </source>
</reference>
<name>A0A9P8TWJ2_9HYPO</name>
<dbReference type="AlphaFoldDB" id="A0A9P8TWJ2"/>
<dbReference type="EMBL" id="JAIWOZ010000004">
    <property type="protein sequence ID" value="KAH6606354.1"/>
    <property type="molecule type" value="Genomic_DNA"/>
</dbReference>